<evidence type="ECO:0000313" key="1">
    <source>
        <dbReference type="EMBL" id="KAK9727849.1"/>
    </source>
</evidence>
<accession>A0AAW1L493</accession>
<sequence>MTATHKKRSTITEAFPAIAFLFGDRGESKGRPENPIAFAEILSFSVSNNKCLQQHCFNIDAHIYVVSNCVIPQPKRGHHLNFPKNCTDFQGEWLRGSLNTSPHFCTKLYNASTTTMLHQTMKSMVQMLNDNLYEKNELNFATPRTVTY</sequence>
<dbReference type="Proteomes" id="UP001458880">
    <property type="component" value="Unassembled WGS sequence"/>
</dbReference>
<reference evidence="1 2" key="1">
    <citation type="journal article" date="2024" name="BMC Genomics">
        <title>De novo assembly and annotation of Popillia japonica's genome with initial clues to its potential as an invasive pest.</title>
        <authorList>
            <person name="Cucini C."/>
            <person name="Boschi S."/>
            <person name="Funari R."/>
            <person name="Cardaioli E."/>
            <person name="Iannotti N."/>
            <person name="Marturano G."/>
            <person name="Paoli F."/>
            <person name="Bruttini M."/>
            <person name="Carapelli A."/>
            <person name="Frati F."/>
            <person name="Nardi F."/>
        </authorList>
    </citation>
    <scope>NUCLEOTIDE SEQUENCE [LARGE SCALE GENOMIC DNA]</scope>
    <source>
        <strain evidence="1">DMR45628</strain>
    </source>
</reference>
<keyword evidence="2" id="KW-1185">Reference proteome</keyword>
<dbReference type="EMBL" id="JASPKY010000175">
    <property type="protein sequence ID" value="KAK9727849.1"/>
    <property type="molecule type" value="Genomic_DNA"/>
</dbReference>
<protein>
    <submittedName>
        <fullName evidence="1">Uncharacterized protein</fullName>
    </submittedName>
</protein>
<comment type="caution">
    <text evidence="1">The sequence shown here is derived from an EMBL/GenBank/DDBJ whole genome shotgun (WGS) entry which is preliminary data.</text>
</comment>
<evidence type="ECO:0000313" key="2">
    <source>
        <dbReference type="Proteomes" id="UP001458880"/>
    </source>
</evidence>
<gene>
    <name evidence="1" type="ORF">QE152_g18988</name>
</gene>
<organism evidence="1 2">
    <name type="scientific">Popillia japonica</name>
    <name type="common">Japanese beetle</name>
    <dbReference type="NCBI Taxonomy" id="7064"/>
    <lineage>
        <taxon>Eukaryota</taxon>
        <taxon>Metazoa</taxon>
        <taxon>Ecdysozoa</taxon>
        <taxon>Arthropoda</taxon>
        <taxon>Hexapoda</taxon>
        <taxon>Insecta</taxon>
        <taxon>Pterygota</taxon>
        <taxon>Neoptera</taxon>
        <taxon>Endopterygota</taxon>
        <taxon>Coleoptera</taxon>
        <taxon>Polyphaga</taxon>
        <taxon>Scarabaeiformia</taxon>
        <taxon>Scarabaeidae</taxon>
        <taxon>Rutelinae</taxon>
        <taxon>Popillia</taxon>
    </lineage>
</organism>
<dbReference type="AlphaFoldDB" id="A0AAW1L493"/>
<proteinExistence type="predicted"/>
<name>A0AAW1L493_POPJA</name>